<name>A0A819IHC5_9BILA</name>
<protein>
    <submittedName>
        <fullName evidence="2">Uncharacterized protein</fullName>
    </submittedName>
</protein>
<dbReference type="AlphaFoldDB" id="A0A819IHC5"/>
<evidence type="ECO:0000313" key="2">
    <source>
        <dbReference type="EMBL" id="CAF3919012.1"/>
    </source>
</evidence>
<feature type="compositionally biased region" description="Low complexity" evidence="1">
    <location>
        <begin position="14"/>
        <end position="30"/>
    </location>
</feature>
<feature type="region of interest" description="Disordered" evidence="1">
    <location>
        <begin position="14"/>
        <end position="36"/>
    </location>
</feature>
<organism evidence="2 3">
    <name type="scientific">Rotaria sordida</name>
    <dbReference type="NCBI Taxonomy" id="392033"/>
    <lineage>
        <taxon>Eukaryota</taxon>
        <taxon>Metazoa</taxon>
        <taxon>Spiralia</taxon>
        <taxon>Gnathifera</taxon>
        <taxon>Rotifera</taxon>
        <taxon>Eurotatoria</taxon>
        <taxon>Bdelloidea</taxon>
        <taxon>Philodinida</taxon>
        <taxon>Philodinidae</taxon>
        <taxon>Rotaria</taxon>
    </lineage>
</organism>
<proteinExistence type="predicted"/>
<evidence type="ECO:0000256" key="1">
    <source>
        <dbReference type="SAM" id="MobiDB-lite"/>
    </source>
</evidence>
<accession>A0A819IHC5</accession>
<dbReference type="EMBL" id="CAJOBD010002948">
    <property type="protein sequence ID" value="CAF3919012.1"/>
    <property type="molecule type" value="Genomic_DNA"/>
</dbReference>
<dbReference type="Proteomes" id="UP000663836">
    <property type="component" value="Unassembled WGS sequence"/>
</dbReference>
<gene>
    <name evidence="2" type="ORF">JBS370_LOCUS21816</name>
</gene>
<sequence>MLSPDGEVIEVVSPLLTNKSSPPSSNSEKSFVSTTGGIHHPTMIPISSSKNGNNLITKTGVVLPSTLTRAQQTKHHLFLNYLYRRYLLLRNSNINIIYSTGSSTTRNNVTRGVNGIPRLTKTSHQIIKPTTITGLTQRSDRCIRHLLKFSANSLLENNLTQYNAEIIDLKKSLNRTISHQKEEPTRIKDQIDKFQKPLDITDKYKNFILFE</sequence>
<comment type="caution">
    <text evidence="2">The sequence shown here is derived from an EMBL/GenBank/DDBJ whole genome shotgun (WGS) entry which is preliminary data.</text>
</comment>
<reference evidence="2" key="1">
    <citation type="submission" date="2021-02" db="EMBL/GenBank/DDBJ databases">
        <authorList>
            <person name="Nowell W R."/>
        </authorList>
    </citation>
    <scope>NUCLEOTIDE SEQUENCE</scope>
</reference>
<evidence type="ECO:0000313" key="3">
    <source>
        <dbReference type="Proteomes" id="UP000663836"/>
    </source>
</evidence>